<feature type="region of interest" description="Disordered" evidence="15">
    <location>
        <begin position="34"/>
        <end position="54"/>
    </location>
</feature>
<evidence type="ECO:0000256" key="6">
    <source>
        <dbReference type="ARBA" id="ARBA00022729"/>
    </source>
</evidence>
<feature type="domain" description="Peptidase M12B" evidence="17">
    <location>
        <begin position="290"/>
        <end position="495"/>
    </location>
</feature>
<evidence type="ECO:0000256" key="3">
    <source>
        <dbReference type="ARBA" id="ARBA00022530"/>
    </source>
</evidence>
<dbReference type="EMBL" id="NDHI03003490">
    <property type="protein sequence ID" value="PNJ34066.1"/>
    <property type="molecule type" value="Genomic_DNA"/>
</dbReference>
<evidence type="ECO:0000256" key="16">
    <source>
        <dbReference type="SAM" id="SignalP"/>
    </source>
</evidence>
<dbReference type="InterPro" id="IPR041645">
    <property type="entry name" value="ADAMTS_CR_2"/>
</dbReference>
<evidence type="ECO:0000256" key="9">
    <source>
        <dbReference type="ARBA" id="ARBA00022833"/>
    </source>
</evidence>
<keyword evidence="13" id="KW-0325">Glycoprotein</keyword>
<evidence type="ECO:0000256" key="1">
    <source>
        <dbReference type="ARBA" id="ARBA00004498"/>
    </source>
</evidence>
<protein>
    <submittedName>
        <fullName evidence="18">ADAMTS16 isoform 2</fullName>
    </submittedName>
</protein>
<evidence type="ECO:0000256" key="15">
    <source>
        <dbReference type="SAM" id="MobiDB-lite"/>
    </source>
</evidence>
<organism evidence="18">
    <name type="scientific">Pongo abelii</name>
    <name type="common">Sumatran orangutan</name>
    <name type="synonym">Pongo pygmaeus abelii</name>
    <dbReference type="NCBI Taxonomy" id="9601"/>
    <lineage>
        <taxon>Eukaryota</taxon>
        <taxon>Metazoa</taxon>
        <taxon>Chordata</taxon>
        <taxon>Craniata</taxon>
        <taxon>Vertebrata</taxon>
        <taxon>Euteleostomi</taxon>
        <taxon>Mammalia</taxon>
        <taxon>Eutheria</taxon>
        <taxon>Euarchontoglires</taxon>
        <taxon>Primates</taxon>
        <taxon>Haplorrhini</taxon>
        <taxon>Catarrhini</taxon>
        <taxon>Hominidae</taxon>
        <taxon>Pongo</taxon>
    </lineage>
</organism>
<evidence type="ECO:0000313" key="18">
    <source>
        <dbReference type="EMBL" id="PNJ34066.1"/>
    </source>
</evidence>
<evidence type="ECO:0000256" key="10">
    <source>
        <dbReference type="ARBA" id="ARBA00023049"/>
    </source>
</evidence>
<keyword evidence="11" id="KW-0865">Zymogen</keyword>
<dbReference type="InterPro" id="IPR024079">
    <property type="entry name" value="MetalloPept_cat_dom_sf"/>
</dbReference>
<evidence type="ECO:0000256" key="14">
    <source>
        <dbReference type="PROSITE-ProRule" id="PRU00276"/>
    </source>
</evidence>
<dbReference type="Pfam" id="PF01562">
    <property type="entry name" value="Pep_M12B_propep"/>
    <property type="match status" value="1"/>
</dbReference>
<dbReference type="PROSITE" id="PS50215">
    <property type="entry name" value="ADAM_MEPRO"/>
    <property type="match status" value="1"/>
</dbReference>
<reference evidence="18" key="1">
    <citation type="submission" date="2017-12" db="EMBL/GenBank/DDBJ databases">
        <title>High-resolution comparative analysis of great ape genomes.</title>
        <authorList>
            <person name="Pollen A."/>
            <person name="Hastie A."/>
            <person name="Hormozdiari F."/>
            <person name="Dougherty M."/>
            <person name="Liu R."/>
            <person name="Chaisson M."/>
            <person name="Hoppe E."/>
            <person name="Hill C."/>
            <person name="Pang A."/>
            <person name="Hillier L."/>
            <person name="Baker C."/>
            <person name="Armstrong J."/>
            <person name="Shendure J."/>
            <person name="Paten B."/>
            <person name="Wilson R."/>
            <person name="Chao H."/>
            <person name="Schneider V."/>
            <person name="Ventura M."/>
            <person name="Kronenberg Z."/>
            <person name="Murali S."/>
            <person name="Gordon D."/>
            <person name="Cantsilieris S."/>
            <person name="Munson K."/>
            <person name="Nelson B."/>
            <person name="Raja A."/>
            <person name="Underwood J."/>
            <person name="Diekhans M."/>
            <person name="Fiddes I."/>
            <person name="Haussler D."/>
            <person name="Eichler E."/>
        </authorList>
    </citation>
    <scope>NUCLEOTIDE SEQUENCE [LARGE SCALE GENOMIC DNA]</scope>
    <source>
        <strain evidence="18">Susie</strain>
    </source>
</reference>
<dbReference type="GO" id="GO:0006508">
    <property type="term" value="P:proteolysis"/>
    <property type="evidence" value="ECO:0007669"/>
    <property type="project" value="UniProtKB-KW"/>
</dbReference>
<dbReference type="GO" id="GO:0046872">
    <property type="term" value="F:metal ion binding"/>
    <property type="evidence" value="ECO:0007669"/>
    <property type="project" value="UniProtKB-KW"/>
</dbReference>
<evidence type="ECO:0000256" key="11">
    <source>
        <dbReference type="ARBA" id="ARBA00023145"/>
    </source>
</evidence>
<dbReference type="Pfam" id="PF17771">
    <property type="entry name" value="ADAMTS_CR_2"/>
    <property type="match status" value="1"/>
</dbReference>
<sequence length="570" mass="63509">MKPRARGWRGWAVLWLLLAQVAEQAPACAMGAAAAAPGSRSVPRPPPPAERPGWMEKGEYDLVSAYEVDHRGDYVSHEIMHHQRRRRAVAVSGVESLHLRLKGSRHDFHMDLRTSSSLVAPGFIVQTLGKTGTKSVQTLPPEDFCFYQGSLRSHRNSSVALSTCQGLSGMIRTEEADYFLKPLPSHLSWKLGRAAQGSSPSHVLYKRSTEPHAPGASEVLVTSRTWELAHQPLHSSDLHLGLPQKQHFCGRRKKYMPQPPKEDLFILPDEYKSCLRHKRSLLRSHRNEELNVETLVVVDKKMMQNHGHENITTYVLTILNMVSALFKDGTIGGNINIAIVGLILLEDEQPGLVISHHADHTLSSFCKWQSGLMGKDGTRHDHAILLTGLDICSWKNEPCDTLGFAPISGMCSKYRSCTINEDTGLGLAFTIAHESGHNFGMIHDGEGNMCKKSEGNIMSPTLAGRNGVFSWSPCSRQYLHKFLSTAQAICLADQPKPVKEYKYPEKLPGELYDANTQCKWQFGEKAKLCMLNFKKDICKALWCHRVGRKCETKFMPAAEGTICGPDMVRS</sequence>
<dbReference type="SUPFAM" id="SSF55486">
    <property type="entry name" value="Metalloproteases ('zincins'), catalytic domain"/>
    <property type="match status" value="1"/>
</dbReference>
<gene>
    <name evidence="18" type="ORF">CR201_G0033816</name>
</gene>
<feature type="binding site" evidence="14">
    <location>
        <position position="443"/>
    </location>
    <ligand>
        <name>Zn(2+)</name>
        <dbReference type="ChEBI" id="CHEBI:29105"/>
        <note>catalytic</note>
    </ligand>
</feature>
<keyword evidence="12" id="KW-1015">Disulfide bond</keyword>
<evidence type="ECO:0000256" key="13">
    <source>
        <dbReference type="ARBA" id="ARBA00023180"/>
    </source>
</evidence>
<comment type="caution">
    <text evidence="18">The sequence shown here is derived from an EMBL/GenBank/DDBJ whole genome shotgun (WGS) entry which is preliminary data.</text>
</comment>
<dbReference type="GO" id="GO:0004222">
    <property type="term" value="F:metalloendopeptidase activity"/>
    <property type="evidence" value="ECO:0007669"/>
    <property type="project" value="InterPro"/>
</dbReference>
<proteinExistence type="predicted"/>
<dbReference type="PANTHER" id="PTHR11905">
    <property type="entry name" value="ADAM A DISINTEGRIN AND METALLOPROTEASE DOMAIN"/>
    <property type="match status" value="1"/>
</dbReference>
<keyword evidence="8" id="KW-0378">Hydrolase</keyword>
<dbReference type="InterPro" id="IPR001590">
    <property type="entry name" value="Peptidase_M12B"/>
</dbReference>
<keyword evidence="3" id="KW-0272">Extracellular matrix</keyword>
<keyword evidence="10" id="KW-0482">Metalloprotease</keyword>
<dbReference type="CDD" id="cd04273">
    <property type="entry name" value="ZnMc_ADAMTS_like"/>
    <property type="match status" value="1"/>
</dbReference>
<keyword evidence="6 16" id="KW-0732">Signal</keyword>
<evidence type="ECO:0000256" key="4">
    <source>
        <dbReference type="ARBA" id="ARBA00022670"/>
    </source>
</evidence>
<evidence type="ECO:0000256" key="5">
    <source>
        <dbReference type="ARBA" id="ARBA00022723"/>
    </source>
</evidence>
<comment type="caution">
    <text evidence="14">Lacks conserved residue(s) required for the propagation of feature annotation.</text>
</comment>
<dbReference type="Pfam" id="PF01421">
    <property type="entry name" value="Reprolysin"/>
    <property type="match status" value="1"/>
</dbReference>
<dbReference type="InterPro" id="IPR002870">
    <property type="entry name" value="Peptidase_M12B_N"/>
</dbReference>
<dbReference type="AlphaFoldDB" id="A0A2J8TM06"/>
<accession>A0A2J8TM06</accession>
<dbReference type="Gene3D" id="3.40.390.10">
    <property type="entry name" value="Collagenase (Catalytic Domain)"/>
    <property type="match status" value="1"/>
</dbReference>
<evidence type="ECO:0000256" key="8">
    <source>
        <dbReference type="ARBA" id="ARBA00022801"/>
    </source>
</evidence>
<comment type="subcellular location">
    <subcellularLocation>
        <location evidence="1">Secreted</location>
        <location evidence="1">Extracellular space</location>
        <location evidence="1">Extracellular matrix</location>
    </subcellularLocation>
</comment>
<keyword evidence="4" id="KW-0645">Protease</keyword>
<keyword evidence="5 14" id="KW-0479">Metal-binding</keyword>
<evidence type="ECO:0000256" key="7">
    <source>
        <dbReference type="ARBA" id="ARBA00022737"/>
    </source>
</evidence>
<feature type="binding site" evidence="14">
    <location>
        <position position="433"/>
    </location>
    <ligand>
        <name>Zn(2+)</name>
        <dbReference type="ChEBI" id="CHEBI:29105"/>
        <note>catalytic</note>
    </ligand>
</feature>
<keyword evidence="2" id="KW-0964">Secreted</keyword>
<feature type="binding site" evidence="14">
    <location>
        <position position="437"/>
    </location>
    <ligand>
        <name>Zn(2+)</name>
        <dbReference type="ChEBI" id="CHEBI:29105"/>
        <note>catalytic</note>
    </ligand>
</feature>
<feature type="signal peptide" evidence="16">
    <location>
        <begin position="1"/>
        <end position="24"/>
    </location>
</feature>
<evidence type="ECO:0000256" key="12">
    <source>
        <dbReference type="ARBA" id="ARBA00023157"/>
    </source>
</evidence>
<keyword evidence="9 14" id="KW-0862">Zinc</keyword>
<dbReference type="Gene3D" id="3.40.1620.60">
    <property type="match status" value="1"/>
</dbReference>
<feature type="chain" id="PRO_5014347650" evidence="16">
    <location>
        <begin position="25"/>
        <end position="570"/>
    </location>
</feature>
<dbReference type="PANTHER" id="PTHR11905:SF256">
    <property type="entry name" value="PEPTIDASE M12B DOMAIN-CONTAINING PROTEIN"/>
    <property type="match status" value="1"/>
</dbReference>
<evidence type="ECO:0000256" key="2">
    <source>
        <dbReference type="ARBA" id="ARBA00022525"/>
    </source>
</evidence>
<keyword evidence="7" id="KW-0677">Repeat</keyword>
<dbReference type="FunFam" id="3.40.390.10:FF:000001">
    <property type="entry name" value="A disintegrin and metalloproteinase with thrombospondin motifs 1"/>
    <property type="match status" value="1"/>
</dbReference>
<name>A0A2J8TM06_PONAB</name>
<feature type="active site" evidence="14">
    <location>
        <position position="434"/>
    </location>
</feature>
<evidence type="ECO:0000259" key="17">
    <source>
        <dbReference type="PROSITE" id="PS50215"/>
    </source>
</evidence>